<gene>
    <name evidence="2" type="ORF">GGR11_001167</name>
</gene>
<dbReference type="RefSeq" id="WP_183195809.1">
    <property type="nucleotide sequence ID" value="NZ_JACIDA010000001.1"/>
</dbReference>
<evidence type="ECO:0000313" key="3">
    <source>
        <dbReference type="Proteomes" id="UP000532936"/>
    </source>
</evidence>
<sequence>MTDRIDPEQTDVPAAPDPDLDEELDEALDDSFPASDPVSIDRREDPQ</sequence>
<organism evidence="2 3">
    <name type="scientific">Brevundimonas mediterranea</name>
    <dbReference type="NCBI Taxonomy" id="74329"/>
    <lineage>
        <taxon>Bacteria</taxon>
        <taxon>Pseudomonadati</taxon>
        <taxon>Pseudomonadota</taxon>
        <taxon>Alphaproteobacteria</taxon>
        <taxon>Caulobacterales</taxon>
        <taxon>Caulobacteraceae</taxon>
        <taxon>Brevundimonas</taxon>
    </lineage>
</organism>
<feature type="compositionally biased region" description="Acidic residues" evidence="1">
    <location>
        <begin position="18"/>
        <end position="29"/>
    </location>
</feature>
<evidence type="ECO:0000313" key="2">
    <source>
        <dbReference type="EMBL" id="MBB3871653.1"/>
    </source>
</evidence>
<evidence type="ECO:0000256" key="1">
    <source>
        <dbReference type="SAM" id="MobiDB-lite"/>
    </source>
</evidence>
<comment type="caution">
    <text evidence="2">The sequence shown here is derived from an EMBL/GenBank/DDBJ whole genome shotgun (WGS) entry which is preliminary data.</text>
</comment>
<dbReference type="Proteomes" id="UP000532936">
    <property type="component" value="Unassembled WGS sequence"/>
</dbReference>
<feature type="region of interest" description="Disordered" evidence="1">
    <location>
        <begin position="1"/>
        <end position="47"/>
    </location>
</feature>
<dbReference type="EMBL" id="JACIDA010000001">
    <property type="protein sequence ID" value="MBB3871653.1"/>
    <property type="molecule type" value="Genomic_DNA"/>
</dbReference>
<dbReference type="AlphaFoldDB" id="A0A7W6A1R3"/>
<name>A0A7W6A1R3_9CAUL</name>
<protein>
    <submittedName>
        <fullName evidence="2">Uncharacterized protein</fullName>
    </submittedName>
</protein>
<proteinExistence type="predicted"/>
<accession>A0A7W6A1R3</accession>
<reference evidence="2 3" key="1">
    <citation type="submission" date="2020-08" db="EMBL/GenBank/DDBJ databases">
        <title>Genomic Encyclopedia of Type Strains, Phase IV (KMG-IV): sequencing the most valuable type-strain genomes for metagenomic binning, comparative biology and taxonomic classification.</title>
        <authorList>
            <person name="Goeker M."/>
        </authorList>
    </citation>
    <scope>NUCLEOTIDE SEQUENCE [LARGE SCALE GENOMIC DNA]</scope>
    <source>
        <strain evidence="2 3">DSM 14878</strain>
    </source>
</reference>